<dbReference type="Gene3D" id="3.20.20.70">
    <property type="entry name" value="Aldolase class I"/>
    <property type="match status" value="1"/>
</dbReference>
<dbReference type="GO" id="GO:0016020">
    <property type="term" value="C:membrane"/>
    <property type="evidence" value="ECO:0007669"/>
    <property type="project" value="GOC"/>
</dbReference>
<dbReference type="GO" id="GO:0005764">
    <property type="term" value="C:lysosome"/>
    <property type="evidence" value="ECO:0007669"/>
    <property type="project" value="UniProtKB-SubCell"/>
</dbReference>
<dbReference type="InterPro" id="IPR017853">
    <property type="entry name" value="GH"/>
</dbReference>
<dbReference type="Pfam" id="PF16499">
    <property type="entry name" value="Melibiase_2"/>
    <property type="match status" value="1"/>
</dbReference>
<reference evidence="13" key="1">
    <citation type="submission" date="2021-11" db="EMBL/GenBank/DDBJ databases">
        <authorList>
            <person name="Schell T."/>
        </authorList>
    </citation>
    <scope>NUCLEOTIDE SEQUENCE</scope>
    <source>
        <strain evidence="13">M5</strain>
    </source>
</reference>
<evidence type="ECO:0000259" key="12">
    <source>
        <dbReference type="Pfam" id="PF17450"/>
    </source>
</evidence>
<comment type="caution">
    <text evidence="13">The sequence shown here is derived from an EMBL/GenBank/DDBJ whole genome shotgun (WGS) entry which is preliminary data.</text>
</comment>
<keyword evidence="7" id="KW-0325">Glycoprotein</keyword>
<evidence type="ECO:0000256" key="7">
    <source>
        <dbReference type="ARBA" id="ARBA00023180"/>
    </source>
</evidence>
<evidence type="ECO:0000256" key="9">
    <source>
        <dbReference type="ARBA" id="ARBA00023295"/>
    </source>
</evidence>
<evidence type="ECO:0000256" key="4">
    <source>
        <dbReference type="ARBA" id="ARBA00022801"/>
    </source>
</evidence>
<comment type="subcellular location">
    <subcellularLocation>
        <location evidence="1">Lysosome</location>
    </subcellularLocation>
</comment>
<comment type="subunit">
    <text evidence="3 10">Homodimer.</text>
</comment>
<evidence type="ECO:0000256" key="3">
    <source>
        <dbReference type="ARBA" id="ARBA00011738"/>
    </source>
</evidence>
<feature type="domain" description="Alpha galactosidase A C-terminal" evidence="12">
    <location>
        <begin position="312"/>
        <end position="400"/>
    </location>
</feature>
<dbReference type="Proteomes" id="UP000789390">
    <property type="component" value="Unassembled WGS sequence"/>
</dbReference>
<dbReference type="EMBL" id="CAKKLH010000337">
    <property type="protein sequence ID" value="CAH0113308.1"/>
    <property type="molecule type" value="Genomic_DNA"/>
</dbReference>
<dbReference type="InterPro" id="IPR000111">
    <property type="entry name" value="Glyco_hydro_27/36_CS"/>
</dbReference>
<keyword evidence="5" id="KW-0443">Lipid metabolism</keyword>
<keyword evidence="14" id="KW-1185">Reference proteome</keyword>
<gene>
    <name evidence="13" type="ORF">DGAL_LOCUS17192</name>
</gene>
<dbReference type="GO" id="GO:0009311">
    <property type="term" value="P:oligosaccharide metabolic process"/>
    <property type="evidence" value="ECO:0007669"/>
    <property type="project" value="TreeGrafter"/>
</dbReference>
<dbReference type="SUPFAM" id="SSF51445">
    <property type="entry name" value="(Trans)glycosidases"/>
    <property type="match status" value="1"/>
</dbReference>
<dbReference type="Pfam" id="PF17450">
    <property type="entry name" value="Melibiase_2_C"/>
    <property type="match status" value="1"/>
</dbReference>
<evidence type="ECO:0000313" key="13">
    <source>
        <dbReference type="EMBL" id="CAH0113308.1"/>
    </source>
</evidence>
<protein>
    <recommendedName>
        <fullName evidence="10">Alpha-galactosidase</fullName>
        <ecNumber evidence="10">3.2.1.-</ecNumber>
    </recommendedName>
</protein>
<dbReference type="EC" id="3.2.1.-" evidence="10"/>
<evidence type="ECO:0000256" key="8">
    <source>
        <dbReference type="ARBA" id="ARBA00023228"/>
    </source>
</evidence>
<dbReference type="InterPro" id="IPR035373">
    <property type="entry name" value="Melibiase/NAGA_C"/>
</dbReference>
<keyword evidence="4 10" id="KW-0378">Hydrolase</keyword>
<dbReference type="FunFam" id="3.20.20.70:FF:000070">
    <property type="entry name" value="Alpha-galactosidase"/>
    <property type="match status" value="1"/>
</dbReference>
<proteinExistence type="inferred from homology"/>
<comment type="similarity">
    <text evidence="2 10">Belongs to the glycosyl hydrolase 27 family.</text>
</comment>
<keyword evidence="11" id="KW-0732">Signal</keyword>
<evidence type="ECO:0000256" key="6">
    <source>
        <dbReference type="ARBA" id="ARBA00023157"/>
    </source>
</evidence>
<evidence type="ECO:0000256" key="1">
    <source>
        <dbReference type="ARBA" id="ARBA00004371"/>
    </source>
</evidence>
<dbReference type="GO" id="GO:0004557">
    <property type="term" value="F:alpha-galactosidase activity"/>
    <property type="evidence" value="ECO:0007669"/>
    <property type="project" value="TreeGrafter"/>
</dbReference>
<dbReference type="InterPro" id="IPR013780">
    <property type="entry name" value="Glyco_hydro_b"/>
</dbReference>
<evidence type="ECO:0000256" key="10">
    <source>
        <dbReference type="RuleBase" id="RU361168"/>
    </source>
</evidence>
<dbReference type="InterPro" id="IPR002241">
    <property type="entry name" value="Glyco_hydro_27"/>
</dbReference>
<accession>A0A8J2WRV0</accession>
<dbReference type="FunFam" id="2.60.40.1180:FF:000032">
    <property type="entry name" value="Alpha-galactosidase"/>
    <property type="match status" value="1"/>
</dbReference>
<dbReference type="SUPFAM" id="SSF51011">
    <property type="entry name" value="Glycosyl hydrolase domain"/>
    <property type="match status" value="1"/>
</dbReference>
<dbReference type="PRINTS" id="PR00740">
    <property type="entry name" value="GLHYDRLASE27"/>
</dbReference>
<dbReference type="OrthoDB" id="5795902at2759"/>
<feature type="signal peptide" evidence="11">
    <location>
        <begin position="1"/>
        <end position="18"/>
    </location>
</feature>
<dbReference type="GO" id="GO:0019377">
    <property type="term" value="P:glycolipid catabolic process"/>
    <property type="evidence" value="ECO:0007669"/>
    <property type="project" value="UniProtKB-ARBA"/>
</dbReference>
<keyword evidence="8" id="KW-0458">Lysosome</keyword>
<dbReference type="PANTHER" id="PTHR11452">
    <property type="entry name" value="ALPHA-GALACTOSIDASE/ALPHA-N-ACETYLGALACTOSAMINIDASE"/>
    <property type="match status" value="1"/>
</dbReference>
<dbReference type="InterPro" id="IPR013785">
    <property type="entry name" value="Aldolase_TIM"/>
</dbReference>
<evidence type="ECO:0000256" key="5">
    <source>
        <dbReference type="ARBA" id="ARBA00023098"/>
    </source>
</evidence>
<dbReference type="GO" id="GO:0016139">
    <property type="term" value="P:glycoside catabolic process"/>
    <property type="evidence" value="ECO:0007669"/>
    <property type="project" value="TreeGrafter"/>
</dbReference>
<dbReference type="CDD" id="cd14792">
    <property type="entry name" value="GH27"/>
    <property type="match status" value="1"/>
</dbReference>
<evidence type="ECO:0000256" key="11">
    <source>
        <dbReference type="SAM" id="SignalP"/>
    </source>
</evidence>
<keyword evidence="9 10" id="KW-0326">Glycosidase</keyword>
<keyword evidence="6 10" id="KW-1015">Disulfide bond</keyword>
<name>A0A8J2WRV0_9CRUS</name>
<sequence>MKFVILTGIICLLVCGDALENGLARTPPMGWLAWERFRCNIDCKHDPENCISERLFMKMADIMVSEGYLSAGYNIISLDDCWLDHNRSESGQLQADASRFPNGIKALADYVHSKGLQFGMYEDYGTLTCGGYPGILNHLETDAKTFADWGVDYVKLDGCYADPSEMDKGYPEFGTLLNLTGRPMVYSCSWPDYQIDKGIKPNYTFIGTVCNLWRNFDDIDDSWVSVSSIIDYYGDNQDTLIPVAGPGHWNDPDMLIIGNFGLSYDQSRAQMAMWAILASPLFMSVDLRTIRPEMKAILLNKNVIAINQDPLGVQGRRIYKKSGVEIWIKSVEPSSAPDRSAAIVFLNRRTDGTPTRVSVILRDIGLTSLFGYKVEELFDGLNLGVYRPDDSLTVIVNPSGVVMVKCTVQTKDSIISEKNWNEDNALF</sequence>
<evidence type="ECO:0000313" key="14">
    <source>
        <dbReference type="Proteomes" id="UP000789390"/>
    </source>
</evidence>
<dbReference type="PROSITE" id="PS00512">
    <property type="entry name" value="ALPHA_GALACTOSIDASE"/>
    <property type="match status" value="1"/>
</dbReference>
<feature type="chain" id="PRO_5035318855" description="Alpha-galactosidase" evidence="11">
    <location>
        <begin position="19"/>
        <end position="427"/>
    </location>
</feature>
<dbReference type="PANTHER" id="PTHR11452:SF83">
    <property type="entry name" value="ALPHA-GALACTOSIDASE"/>
    <property type="match status" value="1"/>
</dbReference>
<organism evidence="13 14">
    <name type="scientific">Daphnia galeata</name>
    <dbReference type="NCBI Taxonomy" id="27404"/>
    <lineage>
        <taxon>Eukaryota</taxon>
        <taxon>Metazoa</taxon>
        <taxon>Ecdysozoa</taxon>
        <taxon>Arthropoda</taxon>
        <taxon>Crustacea</taxon>
        <taxon>Branchiopoda</taxon>
        <taxon>Diplostraca</taxon>
        <taxon>Cladocera</taxon>
        <taxon>Anomopoda</taxon>
        <taxon>Daphniidae</taxon>
        <taxon>Daphnia</taxon>
    </lineage>
</organism>
<evidence type="ECO:0000256" key="2">
    <source>
        <dbReference type="ARBA" id="ARBA00009743"/>
    </source>
</evidence>
<dbReference type="Gene3D" id="2.60.40.1180">
    <property type="entry name" value="Golgi alpha-mannosidase II"/>
    <property type="match status" value="1"/>
</dbReference>
<dbReference type="AlphaFoldDB" id="A0A8J2WRV0"/>